<organism evidence="2 3">
    <name type="scientific">Adhaeribacter pallidiroseus</name>
    <dbReference type="NCBI Taxonomy" id="2072847"/>
    <lineage>
        <taxon>Bacteria</taxon>
        <taxon>Pseudomonadati</taxon>
        <taxon>Bacteroidota</taxon>
        <taxon>Cytophagia</taxon>
        <taxon>Cytophagales</taxon>
        <taxon>Hymenobacteraceae</taxon>
        <taxon>Adhaeribacter</taxon>
    </lineage>
</organism>
<gene>
    <name evidence="2" type="ORF">AHMF7616_04415</name>
</gene>
<dbReference type="EMBL" id="QASA01000001">
    <property type="protein sequence ID" value="RDC65785.1"/>
    <property type="molecule type" value="Genomic_DNA"/>
</dbReference>
<dbReference type="AlphaFoldDB" id="A0A369QQ34"/>
<accession>A0A369QQ34</accession>
<dbReference type="Proteomes" id="UP000253919">
    <property type="component" value="Unassembled WGS sequence"/>
</dbReference>
<evidence type="ECO:0000256" key="1">
    <source>
        <dbReference type="SAM" id="SignalP"/>
    </source>
</evidence>
<keyword evidence="1" id="KW-0732">Signal</keyword>
<feature type="chain" id="PRO_5016612227" description="DUF5683 domain-containing protein" evidence="1">
    <location>
        <begin position="34"/>
        <end position="267"/>
    </location>
</feature>
<comment type="caution">
    <text evidence="2">The sequence shown here is derived from an EMBL/GenBank/DDBJ whole genome shotgun (WGS) entry which is preliminary data.</text>
</comment>
<evidence type="ECO:0008006" key="4">
    <source>
        <dbReference type="Google" id="ProtNLM"/>
    </source>
</evidence>
<protein>
    <recommendedName>
        <fullName evidence="4">DUF5683 domain-containing protein</fullName>
    </recommendedName>
</protein>
<name>A0A369QQ34_9BACT</name>
<keyword evidence="3" id="KW-1185">Reference proteome</keyword>
<sequence length="267" mass="30268">MLKYACLQWVRLISMKKNLIFLFLSLLVRNVCGQVAPTNLQEPGMFIGLNNGQRVYARKLQMKSPIFKKSFILVNDSAQYDMAAVQYFQDQEGFYTRITNSKRSDFAKRVSVGKISKFYSSRTSYDNYYPGMYGPYGYGGYGYGMPSTRRVYYFSKDGGPLADLNYQNLRSALSENAGSLEVLEKYRRGKRLETGLTILGSGVFVYGLVNSLKTPAPNAARRADPTLYVGLGLAAIPWIMNLFQKDHLNEAIELYNYDLAQQPSPDR</sequence>
<evidence type="ECO:0000313" key="3">
    <source>
        <dbReference type="Proteomes" id="UP000253919"/>
    </source>
</evidence>
<proteinExistence type="predicted"/>
<feature type="signal peptide" evidence="1">
    <location>
        <begin position="1"/>
        <end position="33"/>
    </location>
</feature>
<evidence type="ECO:0000313" key="2">
    <source>
        <dbReference type="EMBL" id="RDC65785.1"/>
    </source>
</evidence>
<reference evidence="2 3" key="1">
    <citation type="submission" date="2018-04" db="EMBL/GenBank/DDBJ databases">
        <title>Adhaeribacter sp. HMF7616 genome sequencing and assembly.</title>
        <authorList>
            <person name="Kang H."/>
            <person name="Kang J."/>
            <person name="Cha I."/>
            <person name="Kim H."/>
            <person name="Joh K."/>
        </authorList>
    </citation>
    <scope>NUCLEOTIDE SEQUENCE [LARGE SCALE GENOMIC DNA]</scope>
    <source>
        <strain evidence="2 3">HMF7616</strain>
    </source>
</reference>